<gene>
    <name evidence="1" type="ORF">GLOINDRAFT_2205</name>
</gene>
<accession>U9UGI0</accession>
<dbReference type="HOGENOM" id="CLU_3107526_0_0_1"/>
<protein>
    <recommendedName>
        <fullName evidence="2">Protein kinase domain-containing protein</fullName>
    </recommendedName>
</protein>
<name>U9UGI0_RHIID</name>
<proteinExistence type="predicted"/>
<evidence type="ECO:0000313" key="1">
    <source>
        <dbReference type="EMBL" id="ESA18792.1"/>
    </source>
</evidence>
<sequence length="51" mass="5695">MSTKNLLKLKYNTVITDMGLCKPADYNTSENNVYGILPYVAPEPKLYQAGI</sequence>
<reference evidence="1" key="1">
    <citation type="submission" date="2013-07" db="EMBL/GenBank/DDBJ databases">
        <title>The genome of an arbuscular mycorrhizal fungus provides insights into the evolution of the oldest plant symbiosis.</title>
        <authorList>
            <consortium name="DOE Joint Genome Institute"/>
            <person name="Tisserant E."/>
            <person name="Malbreil M."/>
            <person name="Kuo A."/>
            <person name="Kohler A."/>
            <person name="Symeonidi A."/>
            <person name="Balestrini R."/>
            <person name="Charron P."/>
            <person name="Duensing N."/>
            <person name="Frei-dit-Frey N."/>
            <person name="Gianinazzi-Pearson V."/>
            <person name="Gilbert B."/>
            <person name="Handa Y."/>
            <person name="Hijri M."/>
            <person name="Kaul R."/>
            <person name="Kawaguchi M."/>
            <person name="Krajinski F."/>
            <person name="Lammers P."/>
            <person name="Lapierre D."/>
            <person name="Masclaux F.G."/>
            <person name="Murat C."/>
            <person name="Morin E."/>
            <person name="Ndikumana S."/>
            <person name="Pagni M."/>
            <person name="Petitpierre D."/>
            <person name="Requena N."/>
            <person name="Rosikiewicz P."/>
            <person name="Riley R."/>
            <person name="Saito K."/>
            <person name="San Clemente H."/>
            <person name="Shapiro H."/>
            <person name="van Tuinen D."/>
            <person name="Becard G."/>
            <person name="Bonfante P."/>
            <person name="Paszkowski U."/>
            <person name="Shachar-Hill Y."/>
            <person name="Young J.P."/>
            <person name="Sanders I.R."/>
            <person name="Henrissat B."/>
            <person name="Rensing S.A."/>
            <person name="Grigoriev I.V."/>
            <person name="Corradi N."/>
            <person name="Roux C."/>
            <person name="Martin F."/>
        </authorList>
    </citation>
    <scope>NUCLEOTIDE SEQUENCE</scope>
    <source>
        <strain evidence="1">DAOM 197198</strain>
    </source>
</reference>
<organism evidence="1">
    <name type="scientific">Rhizophagus irregularis (strain DAOM 181602 / DAOM 197198 / MUCL 43194)</name>
    <name type="common">Arbuscular mycorrhizal fungus</name>
    <name type="synonym">Glomus intraradices</name>
    <dbReference type="NCBI Taxonomy" id="747089"/>
    <lineage>
        <taxon>Eukaryota</taxon>
        <taxon>Fungi</taxon>
        <taxon>Fungi incertae sedis</taxon>
        <taxon>Mucoromycota</taxon>
        <taxon>Glomeromycotina</taxon>
        <taxon>Glomeromycetes</taxon>
        <taxon>Glomerales</taxon>
        <taxon>Glomeraceae</taxon>
        <taxon>Rhizophagus</taxon>
    </lineage>
</organism>
<dbReference type="EMBL" id="KI278878">
    <property type="protein sequence ID" value="ESA18792.1"/>
    <property type="molecule type" value="Genomic_DNA"/>
</dbReference>
<dbReference type="AlphaFoldDB" id="U9UGI0"/>
<evidence type="ECO:0008006" key="2">
    <source>
        <dbReference type="Google" id="ProtNLM"/>
    </source>
</evidence>